<dbReference type="GO" id="GO:0050568">
    <property type="term" value="F:protein-glutamine glutaminase activity"/>
    <property type="evidence" value="ECO:0007669"/>
    <property type="project" value="UniProtKB-UniRule"/>
</dbReference>
<comment type="caution">
    <text evidence="4">The sequence shown here is derived from an EMBL/GenBank/DDBJ whole genome shotgun (WGS) entry which is preliminary data.</text>
</comment>
<name>A0A5C4S1A2_PROVB</name>
<dbReference type="EMBL" id="VDCI01000003">
    <property type="protein sequence ID" value="TNJ36989.1"/>
    <property type="molecule type" value="Genomic_DNA"/>
</dbReference>
<keyword evidence="2 3" id="KW-0378">Hydrolase</keyword>
<reference evidence="4 5" key="1">
    <citation type="submission" date="2019-05" db="EMBL/GenBank/DDBJ databases">
        <title>Draft Whole-Genome sequence of the green sulfur bacterium Prosthecochloris vibrioformis DSM 260.</title>
        <authorList>
            <person name="Meyer T.E."/>
            <person name="Kyndt J.A."/>
        </authorList>
    </citation>
    <scope>NUCLEOTIDE SEQUENCE [LARGE SCALE GENOMIC DNA]</scope>
    <source>
        <strain evidence="4 5">DSM 260</strain>
    </source>
</reference>
<evidence type="ECO:0000256" key="1">
    <source>
        <dbReference type="ARBA" id="ARBA00022500"/>
    </source>
</evidence>
<dbReference type="HAMAP" id="MF_01440">
    <property type="entry name" value="CheD"/>
    <property type="match status" value="1"/>
</dbReference>
<dbReference type="InterPro" id="IPR005659">
    <property type="entry name" value="Chemorcpt_Glu_NH3ase_CheD"/>
</dbReference>
<dbReference type="PANTHER" id="PTHR35147">
    <property type="entry name" value="CHEMORECEPTOR GLUTAMINE DEAMIDASE CHED-RELATED"/>
    <property type="match status" value="1"/>
</dbReference>
<dbReference type="EC" id="3.5.1.44" evidence="3"/>
<comment type="similarity">
    <text evidence="3">Belongs to the CheD family.</text>
</comment>
<protein>
    <recommendedName>
        <fullName evidence="3">Probable chemoreceptor glutamine deamidase CheD</fullName>
        <ecNumber evidence="3">3.5.1.44</ecNumber>
    </recommendedName>
</protein>
<dbReference type="PANTHER" id="PTHR35147:SF3">
    <property type="entry name" value="CHEMORECEPTOR GLUTAMINE DEAMIDASE CHED 1-RELATED"/>
    <property type="match status" value="1"/>
</dbReference>
<dbReference type="AlphaFoldDB" id="A0A5C4S1A2"/>
<evidence type="ECO:0000256" key="2">
    <source>
        <dbReference type="ARBA" id="ARBA00022801"/>
    </source>
</evidence>
<organism evidence="4 5">
    <name type="scientific">Prosthecochloris vibrioformis</name>
    <name type="common">Chlorobium vibrioforme</name>
    <dbReference type="NCBI Taxonomy" id="1098"/>
    <lineage>
        <taxon>Bacteria</taxon>
        <taxon>Pseudomonadati</taxon>
        <taxon>Chlorobiota</taxon>
        <taxon>Chlorobiia</taxon>
        <taxon>Chlorobiales</taxon>
        <taxon>Chlorobiaceae</taxon>
        <taxon>Prosthecochloris</taxon>
    </lineage>
</organism>
<keyword evidence="5" id="KW-1185">Reference proteome</keyword>
<dbReference type="Pfam" id="PF03975">
    <property type="entry name" value="CheD"/>
    <property type="match status" value="1"/>
</dbReference>
<keyword evidence="1 3" id="KW-0145">Chemotaxis</keyword>
<accession>A0A5C4S1A2</accession>
<comment type="catalytic activity">
    <reaction evidence="3">
        <text>L-glutaminyl-[protein] + H2O = L-glutamyl-[protein] + NH4(+)</text>
        <dbReference type="Rhea" id="RHEA:16441"/>
        <dbReference type="Rhea" id="RHEA-COMP:10207"/>
        <dbReference type="Rhea" id="RHEA-COMP:10208"/>
        <dbReference type="ChEBI" id="CHEBI:15377"/>
        <dbReference type="ChEBI" id="CHEBI:28938"/>
        <dbReference type="ChEBI" id="CHEBI:29973"/>
        <dbReference type="ChEBI" id="CHEBI:30011"/>
        <dbReference type="EC" id="3.5.1.44"/>
    </reaction>
</comment>
<proteinExistence type="inferred from homology"/>
<dbReference type="CDD" id="cd16352">
    <property type="entry name" value="CheD"/>
    <property type="match status" value="1"/>
</dbReference>
<comment type="function">
    <text evidence="3">Probably deamidates glutamine residues to glutamate on methyl-accepting chemotaxis receptors (MCPs), playing an important role in chemotaxis.</text>
</comment>
<sequence length="171" mass="18400">MPDRESFFVSTGQVVTGTGNTILESSPLGSCIAVCAIDHASSAGGMAHIMLPGKSPYENAHNKYRYAADALQELVASLQSVGCDLARMKTCLIGGANVLKREKDTIHTDNLKSITKLLSQMQIKVHESCTGGFERRTALMDITEGRIFVAIGSQPQRQLLDCSNVAARKTD</sequence>
<gene>
    <name evidence="3" type="primary">cheD</name>
    <name evidence="4" type="ORF">FGF68_05290</name>
</gene>
<dbReference type="Proteomes" id="UP000309544">
    <property type="component" value="Unassembled WGS sequence"/>
</dbReference>
<dbReference type="InterPro" id="IPR011324">
    <property type="entry name" value="Cytotoxic_necrot_fac-like_cat"/>
</dbReference>
<evidence type="ECO:0000256" key="3">
    <source>
        <dbReference type="HAMAP-Rule" id="MF_01440"/>
    </source>
</evidence>
<dbReference type="SUPFAM" id="SSF64438">
    <property type="entry name" value="CNF1/YfiH-like putative cysteine hydrolases"/>
    <property type="match status" value="1"/>
</dbReference>
<dbReference type="GO" id="GO:0006935">
    <property type="term" value="P:chemotaxis"/>
    <property type="evidence" value="ECO:0007669"/>
    <property type="project" value="UniProtKB-UniRule"/>
</dbReference>
<dbReference type="InterPro" id="IPR038592">
    <property type="entry name" value="CheD-like_sf"/>
</dbReference>
<evidence type="ECO:0000313" key="5">
    <source>
        <dbReference type="Proteomes" id="UP000309544"/>
    </source>
</evidence>
<dbReference type="Gene3D" id="3.30.1330.200">
    <property type="match status" value="1"/>
</dbReference>
<evidence type="ECO:0000313" key="4">
    <source>
        <dbReference type="EMBL" id="TNJ36989.1"/>
    </source>
</evidence>